<evidence type="ECO:0000256" key="1">
    <source>
        <dbReference type="SAM" id="SignalP"/>
    </source>
</evidence>
<dbReference type="AlphaFoldDB" id="A0A2T3ATB8"/>
<accession>A0A2T3ATB8</accession>
<dbReference type="PROSITE" id="PS51747">
    <property type="entry name" value="CYT_DCMP_DEAMINASES_2"/>
    <property type="match status" value="1"/>
</dbReference>
<dbReference type="Proteomes" id="UP000241818">
    <property type="component" value="Unassembled WGS sequence"/>
</dbReference>
<evidence type="ECO:0000313" key="3">
    <source>
        <dbReference type="EMBL" id="PSS10727.1"/>
    </source>
</evidence>
<reference evidence="3 4" key="1">
    <citation type="journal article" date="2018" name="New Phytol.">
        <title>Comparative genomics and transcriptomics depict ericoid mycorrhizal fungi as versatile saprotrophs and plant mutualists.</title>
        <authorList>
            <person name="Martino E."/>
            <person name="Morin E."/>
            <person name="Grelet G.A."/>
            <person name="Kuo A."/>
            <person name="Kohler A."/>
            <person name="Daghino S."/>
            <person name="Barry K.W."/>
            <person name="Cichocki N."/>
            <person name="Clum A."/>
            <person name="Dockter R.B."/>
            <person name="Hainaut M."/>
            <person name="Kuo R.C."/>
            <person name="LaButti K."/>
            <person name="Lindahl B.D."/>
            <person name="Lindquist E.A."/>
            <person name="Lipzen A."/>
            <person name="Khouja H.R."/>
            <person name="Magnuson J."/>
            <person name="Murat C."/>
            <person name="Ohm R.A."/>
            <person name="Singer S.W."/>
            <person name="Spatafora J.W."/>
            <person name="Wang M."/>
            <person name="Veneault-Fourrey C."/>
            <person name="Henrissat B."/>
            <person name="Grigoriev I.V."/>
            <person name="Martin F.M."/>
            <person name="Perotto S."/>
        </authorList>
    </citation>
    <scope>NUCLEOTIDE SEQUENCE [LARGE SCALE GENOMIC DNA]</scope>
    <source>
        <strain evidence="3 4">ATCC 22711</strain>
    </source>
</reference>
<dbReference type="PANTHER" id="PTHR11079">
    <property type="entry name" value="CYTOSINE DEAMINASE FAMILY MEMBER"/>
    <property type="match status" value="1"/>
</dbReference>
<dbReference type="SUPFAM" id="SSF53927">
    <property type="entry name" value="Cytidine deaminase-like"/>
    <property type="match status" value="1"/>
</dbReference>
<dbReference type="GO" id="GO:0052717">
    <property type="term" value="F:tRNA-specific adenosine-34 deaminase activity"/>
    <property type="evidence" value="ECO:0007669"/>
    <property type="project" value="TreeGrafter"/>
</dbReference>
<evidence type="ECO:0000259" key="2">
    <source>
        <dbReference type="PROSITE" id="PS51747"/>
    </source>
</evidence>
<evidence type="ECO:0000313" key="4">
    <source>
        <dbReference type="Proteomes" id="UP000241818"/>
    </source>
</evidence>
<feature type="chain" id="PRO_5015762247" description="CMP/dCMP-type deaminase domain-containing protein" evidence="1">
    <location>
        <begin position="22"/>
        <end position="239"/>
    </location>
</feature>
<organism evidence="3 4">
    <name type="scientific">Amorphotheca resinae ATCC 22711</name>
    <dbReference type="NCBI Taxonomy" id="857342"/>
    <lineage>
        <taxon>Eukaryota</taxon>
        <taxon>Fungi</taxon>
        <taxon>Dikarya</taxon>
        <taxon>Ascomycota</taxon>
        <taxon>Pezizomycotina</taxon>
        <taxon>Leotiomycetes</taxon>
        <taxon>Helotiales</taxon>
        <taxon>Amorphothecaceae</taxon>
        <taxon>Amorphotheca</taxon>
    </lineage>
</organism>
<dbReference type="GeneID" id="36572711"/>
<dbReference type="OrthoDB" id="408702at2759"/>
<feature type="domain" description="CMP/dCMP-type deaminase" evidence="2">
    <location>
        <begin position="40"/>
        <end position="174"/>
    </location>
</feature>
<dbReference type="EMBL" id="KZ679016">
    <property type="protein sequence ID" value="PSS10727.1"/>
    <property type="molecule type" value="Genomic_DNA"/>
</dbReference>
<dbReference type="GO" id="GO:0002100">
    <property type="term" value="P:tRNA wobble adenosine to inosine editing"/>
    <property type="evidence" value="ECO:0007669"/>
    <property type="project" value="TreeGrafter"/>
</dbReference>
<keyword evidence="1" id="KW-0732">Signal</keyword>
<protein>
    <recommendedName>
        <fullName evidence="2">CMP/dCMP-type deaminase domain-containing protein</fullName>
    </recommendedName>
</protein>
<proteinExistence type="predicted"/>
<name>A0A2T3ATB8_AMORE</name>
<dbReference type="PANTHER" id="PTHR11079:SF203">
    <property type="entry name" value="CMP_DCMP-TYPE DEAMINASE DOMAIN-CONTAINING PROTEIN"/>
    <property type="match status" value="1"/>
</dbReference>
<dbReference type="InParanoid" id="A0A2T3ATB8"/>
<dbReference type="RefSeq" id="XP_024717906.1">
    <property type="nucleotide sequence ID" value="XM_024864630.1"/>
</dbReference>
<dbReference type="InterPro" id="IPR002125">
    <property type="entry name" value="CMP_dCMP_dom"/>
</dbReference>
<sequence length="239" mass="26035">MLYPLSILALVLLALIHTTHGNGDGQISATPHSSDAIPYETRVYWMRRAISALAELDSPCPFAAFGSVVVNHTDTSDPKGKLVCMGVNQAAHVGNPTLHGEMATIENCSKVLTDLDGLYRLSPSEALKAYSQLSLYTTAEPCPMCASAIRWSGFAECIYGTSIETLINRGFGQISIPSQEVFAESTKLPGETVLIADVLANETDPYFSWQFNHSYPCPKGCERGSRDKFCKLQVTDHEL</sequence>
<dbReference type="InterPro" id="IPR016193">
    <property type="entry name" value="Cytidine_deaminase-like"/>
</dbReference>
<dbReference type="Gene3D" id="3.40.140.10">
    <property type="entry name" value="Cytidine Deaminase, domain 2"/>
    <property type="match status" value="1"/>
</dbReference>
<dbReference type="STRING" id="857342.A0A2T3ATB8"/>
<dbReference type="Pfam" id="PF00383">
    <property type="entry name" value="dCMP_cyt_deam_1"/>
    <property type="match status" value="1"/>
</dbReference>
<dbReference type="CDD" id="cd01285">
    <property type="entry name" value="nucleoside_deaminase"/>
    <property type="match status" value="1"/>
</dbReference>
<gene>
    <name evidence="3" type="ORF">M430DRAFT_22074</name>
</gene>
<feature type="signal peptide" evidence="1">
    <location>
        <begin position="1"/>
        <end position="21"/>
    </location>
</feature>
<keyword evidence="4" id="KW-1185">Reference proteome</keyword>